<name>A0A5C4JC15_9ACTN</name>
<dbReference type="InterPro" id="IPR027359">
    <property type="entry name" value="Volt_channel_dom_sf"/>
</dbReference>
<evidence type="ECO:0000259" key="6">
    <source>
        <dbReference type="Pfam" id="PF00520"/>
    </source>
</evidence>
<dbReference type="Gene3D" id="1.10.287.70">
    <property type="match status" value="1"/>
</dbReference>
<protein>
    <submittedName>
        <fullName evidence="7">Ion transporter</fullName>
    </submittedName>
</protein>
<comment type="subcellular location">
    <subcellularLocation>
        <location evidence="1">Membrane</location>
        <topology evidence="1">Multi-pass membrane protein</topology>
    </subcellularLocation>
</comment>
<keyword evidence="3 5" id="KW-1133">Transmembrane helix</keyword>
<dbReference type="GO" id="GO:0001518">
    <property type="term" value="C:voltage-gated sodium channel complex"/>
    <property type="evidence" value="ECO:0007669"/>
    <property type="project" value="TreeGrafter"/>
</dbReference>
<evidence type="ECO:0000256" key="5">
    <source>
        <dbReference type="SAM" id="Phobius"/>
    </source>
</evidence>
<dbReference type="EMBL" id="VCKW01000079">
    <property type="protein sequence ID" value="TMR00182.1"/>
    <property type="molecule type" value="Genomic_DNA"/>
</dbReference>
<dbReference type="PANTHER" id="PTHR10037:SF62">
    <property type="entry name" value="SODIUM CHANNEL PROTEIN 60E"/>
    <property type="match status" value="1"/>
</dbReference>
<dbReference type="GO" id="GO:0005248">
    <property type="term" value="F:voltage-gated sodium channel activity"/>
    <property type="evidence" value="ECO:0007669"/>
    <property type="project" value="TreeGrafter"/>
</dbReference>
<evidence type="ECO:0000256" key="3">
    <source>
        <dbReference type="ARBA" id="ARBA00022989"/>
    </source>
</evidence>
<dbReference type="OrthoDB" id="5297065at2"/>
<evidence type="ECO:0000313" key="8">
    <source>
        <dbReference type="Proteomes" id="UP000309174"/>
    </source>
</evidence>
<feature type="transmembrane region" description="Helical" evidence="5">
    <location>
        <begin position="20"/>
        <end position="40"/>
    </location>
</feature>
<dbReference type="InterPro" id="IPR043203">
    <property type="entry name" value="VGCC_Ca_Na"/>
</dbReference>
<comment type="caution">
    <text evidence="7">The sequence shown here is derived from an EMBL/GenBank/DDBJ whole genome shotgun (WGS) entry which is preliminary data.</text>
</comment>
<dbReference type="PRINTS" id="PR01433">
    <property type="entry name" value="POLYCYSTIN2"/>
</dbReference>
<keyword evidence="2 5" id="KW-0812">Transmembrane</keyword>
<keyword evidence="4 5" id="KW-0472">Membrane</keyword>
<dbReference type="InterPro" id="IPR003915">
    <property type="entry name" value="PKD_2"/>
</dbReference>
<feature type="domain" description="Ion transport" evidence="6">
    <location>
        <begin position="17"/>
        <end position="229"/>
    </location>
</feature>
<dbReference type="Pfam" id="PF00520">
    <property type="entry name" value="Ion_trans"/>
    <property type="match status" value="1"/>
</dbReference>
<dbReference type="AlphaFoldDB" id="A0A5C4JC15"/>
<feature type="transmembrane region" description="Helical" evidence="5">
    <location>
        <begin position="123"/>
        <end position="149"/>
    </location>
</feature>
<keyword evidence="8" id="KW-1185">Reference proteome</keyword>
<dbReference type="Gene3D" id="1.20.120.350">
    <property type="entry name" value="Voltage-gated potassium channels. Chain C"/>
    <property type="match status" value="1"/>
</dbReference>
<dbReference type="SUPFAM" id="SSF81324">
    <property type="entry name" value="Voltage-gated potassium channels"/>
    <property type="match status" value="1"/>
</dbReference>
<reference evidence="7 8" key="1">
    <citation type="submission" date="2019-05" db="EMBL/GenBank/DDBJ databases">
        <title>Draft genome sequence of Actinomadura sp. 14C53.</title>
        <authorList>
            <person name="Saricaoglu S."/>
            <person name="Isik K."/>
        </authorList>
    </citation>
    <scope>NUCLEOTIDE SEQUENCE [LARGE SCALE GENOMIC DNA]</scope>
    <source>
        <strain evidence="7 8">14C53</strain>
    </source>
</reference>
<dbReference type="GO" id="GO:0005509">
    <property type="term" value="F:calcium ion binding"/>
    <property type="evidence" value="ECO:0007669"/>
    <property type="project" value="InterPro"/>
</dbReference>
<dbReference type="PANTHER" id="PTHR10037">
    <property type="entry name" value="VOLTAGE-GATED CATION CHANNEL CALCIUM AND SODIUM"/>
    <property type="match status" value="1"/>
</dbReference>
<gene>
    <name evidence="7" type="ORF">ETD83_17185</name>
</gene>
<feature type="transmembrane region" description="Helical" evidence="5">
    <location>
        <begin position="194"/>
        <end position="219"/>
    </location>
</feature>
<proteinExistence type="predicted"/>
<dbReference type="Proteomes" id="UP000309174">
    <property type="component" value="Unassembled WGS sequence"/>
</dbReference>
<evidence type="ECO:0000313" key="7">
    <source>
        <dbReference type="EMBL" id="TMR00182.1"/>
    </source>
</evidence>
<evidence type="ECO:0000256" key="1">
    <source>
        <dbReference type="ARBA" id="ARBA00004141"/>
    </source>
</evidence>
<accession>A0A5C4JC15</accession>
<organism evidence="7 8">
    <name type="scientific">Actinomadura soli</name>
    <dbReference type="NCBI Taxonomy" id="2508997"/>
    <lineage>
        <taxon>Bacteria</taxon>
        <taxon>Bacillati</taxon>
        <taxon>Actinomycetota</taxon>
        <taxon>Actinomycetes</taxon>
        <taxon>Streptosporangiales</taxon>
        <taxon>Thermomonosporaceae</taxon>
        <taxon>Actinomadura</taxon>
    </lineage>
</organism>
<sequence length="281" mass="30607">MPLRARVASLVGSRRTQRVIIAVILINAVTLGLETVPSVLDRYGAVLHAVDRVALAVFVAELAAKIYVQRGRFVREPWNLFDFAVVGISLVPQSGGLSVLRALRVLRTLRLLSVVPSLRRVVSALLGAMPGMASIAVLLALVLYVAAVMATKLFGATNPEYFGSLGASLFTLFQVMTGEAWSEVARAVMEHHPAAWIFFVVFILISTFVVLNLFIAVVVRAMEDDDQQQTETITDIVRRARRESDAALLEEITALRVEVRALRGDTSAVVTETADDPAPRS</sequence>
<evidence type="ECO:0000256" key="2">
    <source>
        <dbReference type="ARBA" id="ARBA00022692"/>
    </source>
</evidence>
<feature type="transmembrane region" description="Helical" evidence="5">
    <location>
        <begin position="161"/>
        <end position="182"/>
    </location>
</feature>
<evidence type="ECO:0000256" key="4">
    <source>
        <dbReference type="ARBA" id="ARBA00023136"/>
    </source>
</evidence>
<dbReference type="InterPro" id="IPR005821">
    <property type="entry name" value="Ion_trans_dom"/>
</dbReference>